<keyword evidence="6" id="KW-0963">Cytoplasm</keyword>
<dbReference type="GO" id="GO:0003677">
    <property type="term" value="F:DNA binding"/>
    <property type="evidence" value="ECO:0007669"/>
    <property type="project" value="UniProtKB-KW"/>
</dbReference>
<gene>
    <name evidence="18" type="ORF">BaRGS_00013067</name>
</gene>
<evidence type="ECO:0000256" key="5">
    <source>
        <dbReference type="ARBA" id="ARBA00022196"/>
    </source>
</evidence>
<dbReference type="CDD" id="cd14819">
    <property type="entry name" value="Translin"/>
    <property type="match status" value="1"/>
</dbReference>
<evidence type="ECO:0000256" key="3">
    <source>
        <dbReference type="ARBA" id="ARBA00005902"/>
    </source>
</evidence>
<evidence type="ECO:0000256" key="1">
    <source>
        <dbReference type="ARBA" id="ARBA00004123"/>
    </source>
</evidence>
<evidence type="ECO:0000256" key="15">
    <source>
        <dbReference type="ARBA" id="ARBA00030513"/>
    </source>
</evidence>
<feature type="coiled-coil region" evidence="17">
    <location>
        <begin position="14"/>
        <end position="48"/>
    </location>
</feature>
<dbReference type="GO" id="GO:0003723">
    <property type="term" value="F:RNA binding"/>
    <property type="evidence" value="ECO:0007669"/>
    <property type="project" value="UniProtKB-KW"/>
</dbReference>
<dbReference type="GO" id="GO:0016787">
    <property type="term" value="F:hydrolase activity"/>
    <property type="evidence" value="ECO:0007669"/>
    <property type="project" value="UniProtKB-KW"/>
</dbReference>
<dbReference type="FunFam" id="1.20.58.190:FF:000001">
    <property type="entry name" value="Translin"/>
    <property type="match status" value="1"/>
</dbReference>
<evidence type="ECO:0000256" key="16">
    <source>
        <dbReference type="PIRSR" id="PIRSR602848-1"/>
    </source>
</evidence>
<accession>A0ABD0L8E6</accession>
<comment type="subcellular location">
    <subcellularLocation>
        <location evidence="2">Cytoplasm</location>
    </subcellularLocation>
    <subcellularLocation>
        <location evidence="1">Nucleus</location>
    </subcellularLocation>
</comment>
<dbReference type="GO" id="GO:0004519">
    <property type="term" value="F:endonuclease activity"/>
    <property type="evidence" value="ECO:0007669"/>
    <property type="project" value="UniProtKB-KW"/>
</dbReference>
<keyword evidence="19" id="KW-1185">Reference proteome</keyword>
<dbReference type="GO" id="GO:0005634">
    <property type="term" value="C:nucleus"/>
    <property type="evidence" value="ECO:0007669"/>
    <property type="project" value="UniProtKB-SubCell"/>
</dbReference>
<evidence type="ECO:0000256" key="9">
    <source>
        <dbReference type="ARBA" id="ARBA00022801"/>
    </source>
</evidence>
<evidence type="ECO:0000256" key="6">
    <source>
        <dbReference type="ARBA" id="ARBA00022490"/>
    </source>
</evidence>
<dbReference type="InterPro" id="IPR036081">
    <property type="entry name" value="Translin_sf"/>
</dbReference>
<evidence type="ECO:0000313" key="18">
    <source>
        <dbReference type="EMBL" id="KAK7495620.1"/>
    </source>
</evidence>
<dbReference type="SUPFAM" id="SSF74784">
    <property type="entry name" value="Translin"/>
    <property type="match status" value="1"/>
</dbReference>
<keyword evidence="12" id="KW-0539">Nucleus</keyword>
<keyword evidence="11" id="KW-0238">DNA-binding</keyword>
<organism evidence="18 19">
    <name type="scientific">Batillaria attramentaria</name>
    <dbReference type="NCBI Taxonomy" id="370345"/>
    <lineage>
        <taxon>Eukaryota</taxon>
        <taxon>Metazoa</taxon>
        <taxon>Spiralia</taxon>
        <taxon>Lophotrochozoa</taxon>
        <taxon>Mollusca</taxon>
        <taxon>Gastropoda</taxon>
        <taxon>Caenogastropoda</taxon>
        <taxon>Sorbeoconcha</taxon>
        <taxon>Cerithioidea</taxon>
        <taxon>Batillariidae</taxon>
        <taxon>Batillaria</taxon>
    </lineage>
</organism>
<evidence type="ECO:0000256" key="8">
    <source>
        <dbReference type="ARBA" id="ARBA00022759"/>
    </source>
</evidence>
<dbReference type="EMBL" id="JACVVK020000073">
    <property type="protein sequence ID" value="KAK7495620.1"/>
    <property type="molecule type" value="Genomic_DNA"/>
</dbReference>
<dbReference type="AlphaFoldDB" id="A0ABD0L8E6"/>
<name>A0ABD0L8E6_9CAEN</name>
<evidence type="ECO:0000256" key="13">
    <source>
        <dbReference type="ARBA" id="ARBA00025374"/>
    </source>
</evidence>
<comment type="function">
    <text evidence="13">DNA-binding protein that specifically recognizes consensus sequences at the breakpoint junctions in chromosomal translocations, mostly involving immunoglobulin (Ig)/T-cell receptor gene segments. Seems to recognize single-stranded DNA ends generated by staggered breaks occurring at recombination hot spots.</text>
</comment>
<dbReference type="InterPro" id="IPR016069">
    <property type="entry name" value="Translin_C"/>
</dbReference>
<dbReference type="Proteomes" id="UP001519460">
    <property type="component" value="Unassembled WGS sequence"/>
</dbReference>
<evidence type="ECO:0000256" key="7">
    <source>
        <dbReference type="ARBA" id="ARBA00022722"/>
    </source>
</evidence>
<keyword evidence="16" id="KW-0460">Magnesium</keyword>
<keyword evidence="7" id="KW-0540">Nuclease</keyword>
<keyword evidence="16" id="KW-0479">Metal-binding</keyword>
<keyword evidence="10" id="KW-0694">RNA-binding</keyword>
<dbReference type="GO" id="GO:0005737">
    <property type="term" value="C:cytoplasm"/>
    <property type="evidence" value="ECO:0007669"/>
    <property type="project" value="UniProtKB-SubCell"/>
</dbReference>
<keyword evidence="17" id="KW-0175">Coiled coil</keyword>
<dbReference type="Pfam" id="PF01997">
    <property type="entry name" value="Translin"/>
    <property type="match status" value="1"/>
</dbReference>
<protein>
    <recommendedName>
        <fullName evidence="5">Translin</fullName>
    </recommendedName>
    <alternativeName>
        <fullName evidence="15">Component 3 of promoter of RISC</fullName>
    </alternativeName>
</protein>
<evidence type="ECO:0000256" key="4">
    <source>
        <dbReference type="ARBA" id="ARBA00011685"/>
    </source>
</evidence>
<dbReference type="FunFam" id="1.20.58.200:FF:000002">
    <property type="entry name" value="Putative translin"/>
    <property type="match status" value="1"/>
</dbReference>
<keyword evidence="9" id="KW-0378">Hydrolase</keyword>
<comment type="caution">
    <text evidence="18">The sequence shown here is derived from an EMBL/GenBank/DDBJ whole genome shotgun (WGS) entry which is preliminary data.</text>
</comment>
<evidence type="ECO:0000256" key="12">
    <source>
        <dbReference type="ARBA" id="ARBA00023242"/>
    </source>
</evidence>
<dbReference type="InterPro" id="IPR033956">
    <property type="entry name" value="Translin"/>
</dbReference>
<dbReference type="PANTHER" id="PTHR10741">
    <property type="entry name" value="TRANSLIN AND TRANSLIN ASSOCIATED PROTEIN X"/>
    <property type="match status" value="1"/>
</dbReference>
<dbReference type="Gene3D" id="1.20.58.190">
    <property type="entry name" value="Translin, domain 1"/>
    <property type="match status" value="1"/>
</dbReference>
<reference evidence="18 19" key="1">
    <citation type="journal article" date="2023" name="Sci. Data">
        <title>Genome assembly of the Korean intertidal mud-creeper Batillaria attramentaria.</title>
        <authorList>
            <person name="Patra A.K."/>
            <person name="Ho P.T."/>
            <person name="Jun S."/>
            <person name="Lee S.J."/>
            <person name="Kim Y."/>
            <person name="Won Y.J."/>
        </authorList>
    </citation>
    <scope>NUCLEOTIDE SEQUENCE [LARGE SCALE GENOMIC DNA]</scope>
    <source>
        <strain evidence="18">Wonlab-2016</strain>
    </source>
</reference>
<evidence type="ECO:0000256" key="17">
    <source>
        <dbReference type="SAM" id="Coils"/>
    </source>
</evidence>
<evidence type="ECO:0000256" key="2">
    <source>
        <dbReference type="ARBA" id="ARBA00004496"/>
    </source>
</evidence>
<evidence type="ECO:0000256" key="10">
    <source>
        <dbReference type="ARBA" id="ARBA00022884"/>
    </source>
</evidence>
<evidence type="ECO:0000256" key="14">
    <source>
        <dbReference type="ARBA" id="ARBA00025410"/>
    </source>
</evidence>
<sequence>METAAVFSDFQEHLDADHELKEEIRNAVRELEQTAREIQTSMQAMHQQAGNEHLLKICENVEPLFSKVREQFAVLAEKIPASQYYRFNDIWRFVIQRLAYLAALKVYLMHERLAERQETADMLGVKVRREDGFHMDLDDFLMGLLTMASELSRFAVNAVVAGDPGRPVRISKFLGELDSGFRLLNLKNDMLRKRFDSLKYSVQKVESVVYDLTIRRLVPASSGDNEPKG</sequence>
<proteinExistence type="inferred from homology"/>
<dbReference type="Gene3D" id="1.20.58.200">
    <property type="entry name" value="Translin, domain 2"/>
    <property type="match status" value="1"/>
</dbReference>
<comment type="subunit">
    <text evidence="4">Ring-shaped heterooctamer of six TSN and two TSNAX subunits, DNA/RNA binding occurs inside the ring.</text>
</comment>
<comment type="function">
    <text evidence="14">Exhibits both single-stranded and double-stranded endoribonuclease activity. May act as an activator of RNA-induced silencing complex (RISC) by facilitating endonucleolytic cleavage of the siRNA passenger strand.</text>
</comment>
<dbReference type="InterPro" id="IPR002848">
    <property type="entry name" value="Translin_fam"/>
</dbReference>
<keyword evidence="8" id="KW-0255">Endonuclease</keyword>
<feature type="binding site" evidence="16">
    <location>
        <position position="150"/>
    </location>
    <ligand>
        <name>Mg(2+)</name>
        <dbReference type="ChEBI" id="CHEBI:18420"/>
    </ligand>
</feature>
<evidence type="ECO:0000256" key="11">
    <source>
        <dbReference type="ARBA" id="ARBA00023125"/>
    </source>
</evidence>
<evidence type="ECO:0000313" key="19">
    <source>
        <dbReference type="Proteomes" id="UP001519460"/>
    </source>
</evidence>
<comment type="similarity">
    <text evidence="3">Belongs to the translin family.</text>
</comment>
<dbReference type="InterPro" id="IPR016068">
    <property type="entry name" value="Translin_N"/>
</dbReference>